<dbReference type="KEGG" id="prag:EKN56_07450"/>
<accession>A0A411WJ72</accession>
<reference evidence="1 2" key="1">
    <citation type="submission" date="2019-03" db="EMBL/GenBank/DDBJ databases">
        <title>Pragia sp. nov. isolated from the gut tract of Carduelis flavirostris.</title>
        <authorList>
            <person name="Ge Y."/>
        </authorList>
    </citation>
    <scope>NUCLEOTIDE SEQUENCE [LARGE SCALE GENOMIC DNA]</scope>
    <source>
        <strain evidence="1 2">CF-458</strain>
    </source>
</reference>
<dbReference type="Proteomes" id="UP000293154">
    <property type="component" value="Chromosome"/>
</dbReference>
<evidence type="ECO:0000313" key="2">
    <source>
        <dbReference type="Proteomes" id="UP000293154"/>
    </source>
</evidence>
<sequence length="91" mass="9560">MTKKAITEVNMKGKIGLAALGVLLLAGCSSQPDQVRLLPHNSMITEEAARAAPMDEMALANCNSMGGMPTTAHNLDGSVVSKCQLSNGKRY</sequence>
<protein>
    <submittedName>
        <fullName evidence="1">DUF333 domain-containing protein</fullName>
    </submittedName>
</protein>
<dbReference type="EMBL" id="CP034752">
    <property type="protein sequence ID" value="QBH96249.1"/>
    <property type="molecule type" value="Genomic_DNA"/>
</dbReference>
<gene>
    <name evidence="1" type="ORF">EKN56_07450</name>
</gene>
<name>A0A411WJ72_9GAMM</name>
<dbReference type="RefSeq" id="WP_130591197.1">
    <property type="nucleotide sequence ID" value="NZ_CP034752.1"/>
</dbReference>
<keyword evidence="2" id="KW-1185">Reference proteome</keyword>
<evidence type="ECO:0000313" key="1">
    <source>
        <dbReference type="EMBL" id="QBH96249.1"/>
    </source>
</evidence>
<organism evidence="1 2">
    <name type="scientific">Limnobaculum zhutongyuii</name>
    <dbReference type="NCBI Taxonomy" id="2498113"/>
    <lineage>
        <taxon>Bacteria</taxon>
        <taxon>Pseudomonadati</taxon>
        <taxon>Pseudomonadota</taxon>
        <taxon>Gammaproteobacteria</taxon>
        <taxon>Enterobacterales</taxon>
        <taxon>Budviciaceae</taxon>
        <taxon>Limnobaculum</taxon>
    </lineage>
</organism>
<dbReference type="PROSITE" id="PS51257">
    <property type="entry name" value="PROKAR_LIPOPROTEIN"/>
    <property type="match status" value="1"/>
</dbReference>
<proteinExistence type="predicted"/>
<dbReference type="AlphaFoldDB" id="A0A411WJ72"/>